<dbReference type="Proteomes" id="UP000283509">
    <property type="component" value="Unassembled WGS sequence"/>
</dbReference>
<name>A0A3R7PPJ4_PENVA</name>
<dbReference type="OrthoDB" id="10015560at2759"/>
<proteinExistence type="predicted"/>
<keyword evidence="1" id="KW-1133">Transmembrane helix</keyword>
<dbReference type="PANTHER" id="PTHR39074">
    <property type="entry name" value="AGAP007547-PA"/>
    <property type="match status" value="1"/>
</dbReference>
<accession>A0A3R7PPJ4</accession>
<gene>
    <name evidence="3" type="ORF">C7M84_002673</name>
</gene>
<feature type="transmembrane region" description="Helical" evidence="1">
    <location>
        <begin position="166"/>
        <end position="183"/>
    </location>
</feature>
<feature type="signal peptide" evidence="2">
    <location>
        <begin position="1"/>
        <end position="15"/>
    </location>
</feature>
<feature type="transmembrane region" description="Helical" evidence="1">
    <location>
        <begin position="55"/>
        <end position="76"/>
    </location>
</feature>
<dbReference type="PANTHER" id="PTHR39074:SF1">
    <property type="entry name" value="AGAP007547-PA"/>
    <property type="match status" value="1"/>
</dbReference>
<evidence type="ECO:0000256" key="2">
    <source>
        <dbReference type="SAM" id="SignalP"/>
    </source>
</evidence>
<protein>
    <submittedName>
        <fullName evidence="3">Uncharacterized protein</fullName>
    </submittedName>
</protein>
<reference evidence="3 4" key="2">
    <citation type="submission" date="2019-01" db="EMBL/GenBank/DDBJ databases">
        <title>The decoding of complex shrimp genome reveals the adaptation for benthos swimmer, frequently molting mechanism and breeding impact on genome.</title>
        <authorList>
            <person name="Sun Y."/>
            <person name="Gao Y."/>
            <person name="Yu Y."/>
        </authorList>
    </citation>
    <scope>NUCLEOTIDE SEQUENCE [LARGE SCALE GENOMIC DNA]</scope>
    <source>
        <tissue evidence="3">Muscle</tissue>
    </source>
</reference>
<organism evidence="3 4">
    <name type="scientific">Penaeus vannamei</name>
    <name type="common">Whiteleg shrimp</name>
    <name type="synonym">Litopenaeus vannamei</name>
    <dbReference type="NCBI Taxonomy" id="6689"/>
    <lineage>
        <taxon>Eukaryota</taxon>
        <taxon>Metazoa</taxon>
        <taxon>Ecdysozoa</taxon>
        <taxon>Arthropoda</taxon>
        <taxon>Crustacea</taxon>
        <taxon>Multicrustacea</taxon>
        <taxon>Malacostraca</taxon>
        <taxon>Eumalacostraca</taxon>
        <taxon>Eucarida</taxon>
        <taxon>Decapoda</taxon>
        <taxon>Dendrobranchiata</taxon>
        <taxon>Penaeoidea</taxon>
        <taxon>Penaeidae</taxon>
        <taxon>Penaeus</taxon>
    </lineage>
</organism>
<keyword evidence="1" id="KW-0472">Membrane</keyword>
<sequence length="184" mass="20942">MLLSFSFSSPLFLIRLFLLPPSPLFLSRLLGTNSNNELNLHLWFPSLHPPPSIPSFSPSPSFTPFHFSLSSLLFFLLFRSSLFRNIPITARSTLIIIDIAILHIMSSSFDQFVTNVINGNGMLHQVLRDIFFMIPDILHVALPLLELKKLARSRNVPTAYVISNREFFCSVSLVIFGWFVCLML</sequence>
<evidence type="ECO:0000256" key="1">
    <source>
        <dbReference type="SAM" id="Phobius"/>
    </source>
</evidence>
<keyword evidence="1" id="KW-0812">Transmembrane</keyword>
<dbReference type="AlphaFoldDB" id="A0A3R7PPJ4"/>
<keyword evidence="4" id="KW-1185">Reference proteome</keyword>
<evidence type="ECO:0000313" key="3">
    <source>
        <dbReference type="EMBL" id="ROT78617.1"/>
    </source>
</evidence>
<dbReference type="STRING" id="6689.A0A3R7PPJ4"/>
<dbReference type="EMBL" id="QCYY01001354">
    <property type="protein sequence ID" value="ROT78617.1"/>
    <property type="molecule type" value="Genomic_DNA"/>
</dbReference>
<keyword evidence="2" id="KW-0732">Signal</keyword>
<evidence type="ECO:0000313" key="4">
    <source>
        <dbReference type="Proteomes" id="UP000283509"/>
    </source>
</evidence>
<comment type="caution">
    <text evidence="3">The sequence shown here is derived from an EMBL/GenBank/DDBJ whole genome shotgun (WGS) entry which is preliminary data.</text>
</comment>
<feature type="chain" id="PRO_5018710871" evidence="2">
    <location>
        <begin position="16"/>
        <end position="184"/>
    </location>
</feature>
<reference evidence="3 4" key="1">
    <citation type="submission" date="2018-04" db="EMBL/GenBank/DDBJ databases">
        <authorList>
            <person name="Zhang X."/>
            <person name="Yuan J."/>
            <person name="Li F."/>
            <person name="Xiang J."/>
        </authorList>
    </citation>
    <scope>NUCLEOTIDE SEQUENCE [LARGE SCALE GENOMIC DNA]</scope>
    <source>
        <tissue evidence="3">Muscle</tissue>
    </source>
</reference>